<dbReference type="OrthoDB" id="9799572at2"/>
<keyword evidence="3" id="KW-0679">Respiratory chain</keyword>
<keyword evidence="5" id="KW-0249">Electron transport</keyword>
<evidence type="ECO:0000256" key="6">
    <source>
        <dbReference type="ARBA" id="ARBA00023136"/>
    </source>
</evidence>
<evidence type="ECO:0000256" key="2">
    <source>
        <dbReference type="ARBA" id="ARBA00022448"/>
    </source>
</evidence>
<dbReference type="EMBL" id="JXSL01000020">
    <property type="protein sequence ID" value="KIL99963.1"/>
    <property type="molecule type" value="Genomic_DNA"/>
</dbReference>
<name>A0A0C2YXY2_PARME</name>
<dbReference type="GO" id="GO:0016020">
    <property type="term" value="C:membrane"/>
    <property type="evidence" value="ECO:0007669"/>
    <property type="project" value="UniProtKB-SubCell"/>
</dbReference>
<dbReference type="Proteomes" id="UP000031971">
    <property type="component" value="Unassembled WGS sequence"/>
</dbReference>
<evidence type="ECO:0000256" key="3">
    <source>
        <dbReference type="ARBA" id="ARBA00022660"/>
    </source>
</evidence>
<evidence type="ECO:0000256" key="4">
    <source>
        <dbReference type="ARBA" id="ARBA00022946"/>
    </source>
</evidence>
<dbReference type="PANTHER" id="PTHR12219">
    <property type="entry name" value="NADH-UBIQUINONE OXIDOREDUCTASE"/>
    <property type="match status" value="1"/>
</dbReference>
<evidence type="ECO:0000313" key="7">
    <source>
        <dbReference type="EMBL" id="KIL99963.1"/>
    </source>
</evidence>
<comment type="subcellular location">
    <subcellularLocation>
        <location evidence="1">Membrane</location>
    </subcellularLocation>
</comment>
<evidence type="ECO:0000256" key="1">
    <source>
        <dbReference type="ARBA" id="ARBA00004370"/>
    </source>
</evidence>
<keyword evidence="8" id="KW-1185">Reference proteome</keyword>
<proteinExistence type="predicted"/>
<keyword evidence="4" id="KW-0809">Transit peptide</keyword>
<keyword evidence="2" id="KW-0813">Transport</keyword>
<dbReference type="PANTHER" id="PTHR12219:SF8">
    <property type="entry name" value="NADH DEHYDROGENASE [UBIQUINONE] IRON-SULFUR PROTEIN 4, MITOCHONDRIAL"/>
    <property type="match status" value="1"/>
</dbReference>
<evidence type="ECO:0000256" key="5">
    <source>
        <dbReference type="ARBA" id="ARBA00022982"/>
    </source>
</evidence>
<dbReference type="GO" id="GO:0022900">
    <property type="term" value="P:electron transport chain"/>
    <property type="evidence" value="ECO:0007669"/>
    <property type="project" value="InterPro"/>
</dbReference>
<keyword evidence="6" id="KW-0472">Membrane</keyword>
<dbReference type="Pfam" id="PF04800">
    <property type="entry name" value="NDUS4"/>
    <property type="match status" value="1"/>
</dbReference>
<reference evidence="7 8" key="1">
    <citation type="submission" date="2015-01" db="EMBL/GenBank/DDBJ databases">
        <title>Genome Sequence of Magnetospirillum magnetotacticum Strain MS-1.</title>
        <authorList>
            <person name="Marinov G.K."/>
            <person name="Smalley M.D."/>
            <person name="DeSalvo G."/>
        </authorList>
    </citation>
    <scope>NUCLEOTIDE SEQUENCE [LARGE SCALE GENOMIC DNA]</scope>
    <source>
        <strain evidence="7 8">MS-1</strain>
    </source>
</reference>
<accession>A0A0C2YXY2</accession>
<evidence type="ECO:0000313" key="8">
    <source>
        <dbReference type="Proteomes" id="UP000031971"/>
    </source>
</evidence>
<dbReference type="STRING" id="272627.CCC_02752"/>
<dbReference type="AlphaFoldDB" id="A0A0C2YXY2"/>
<dbReference type="RefSeq" id="WP_009868480.1">
    <property type="nucleotide sequence ID" value="NZ_JXSL01000020.1"/>
</dbReference>
<sequence>MQVRIYRPAKTAMQSGRSGNAKSWVLEYEPAAPKQPDNLMGWVGSTDTTSQVRVKFATKEEAVAFAKKKGLDYSVAAENPRLQKPKNYADNFRYDKLEFGRF</sequence>
<gene>
    <name evidence="7" type="ORF">CCC_02752</name>
</gene>
<organism evidence="7 8">
    <name type="scientific">Paramagnetospirillum magnetotacticum MS-1</name>
    <dbReference type="NCBI Taxonomy" id="272627"/>
    <lineage>
        <taxon>Bacteria</taxon>
        <taxon>Pseudomonadati</taxon>
        <taxon>Pseudomonadota</taxon>
        <taxon>Alphaproteobacteria</taxon>
        <taxon>Rhodospirillales</taxon>
        <taxon>Magnetospirillaceae</taxon>
        <taxon>Paramagnetospirillum</taxon>
    </lineage>
</organism>
<dbReference type="Gene3D" id="3.30.160.190">
    <property type="entry name" value="atu1810 like domain"/>
    <property type="match status" value="1"/>
</dbReference>
<dbReference type="InterPro" id="IPR038532">
    <property type="entry name" value="NDUFS4-like_sf"/>
</dbReference>
<protein>
    <submittedName>
        <fullName evidence="7">ETC complex I subunit conserved region</fullName>
    </submittedName>
</protein>
<dbReference type="InterPro" id="IPR006885">
    <property type="entry name" value="NADH_UbQ_FeS_4_mit-like"/>
</dbReference>
<comment type="caution">
    <text evidence="7">The sequence shown here is derived from an EMBL/GenBank/DDBJ whole genome shotgun (WGS) entry which is preliminary data.</text>
</comment>